<reference evidence="2" key="1">
    <citation type="journal article" date="2020" name="Stud. Mycol.">
        <title>101 Dothideomycetes genomes: a test case for predicting lifestyles and emergence of pathogens.</title>
        <authorList>
            <person name="Haridas S."/>
            <person name="Albert R."/>
            <person name="Binder M."/>
            <person name="Bloem J."/>
            <person name="Labutti K."/>
            <person name="Salamov A."/>
            <person name="Andreopoulos B."/>
            <person name="Baker S."/>
            <person name="Barry K."/>
            <person name="Bills G."/>
            <person name="Bluhm B."/>
            <person name="Cannon C."/>
            <person name="Castanera R."/>
            <person name="Culley D."/>
            <person name="Daum C."/>
            <person name="Ezra D."/>
            <person name="Gonzalez J."/>
            <person name="Henrissat B."/>
            <person name="Kuo A."/>
            <person name="Liang C."/>
            <person name="Lipzen A."/>
            <person name="Lutzoni F."/>
            <person name="Magnuson J."/>
            <person name="Mondo S."/>
            <person name="Nolan M."/>
            <person name="Ohm R."/>
            <person name="Pangilinan J."/>
            <person name="Park H.-J."/>
            <person name="Ramirez L."/>
            <person name="Alfaro M."/>
            <person name="Sun H."/>
            <person name="Tritt A."/>
            <person name="Yoshinaga Y."/>
            <person name="Zwiers L.-H."/>
            <person name="Turgeon B."/>
            <person name="Goodwin S."/>
            <person name="Spatafora J."/>
            <person name="Crous P."/>
            <person name="Grigoriev I."/>
        </authorList>
    </citation>
    <scope>NUCLEOTIDE SEQUENCE</scope>
    <source>
        <strain evidence="2">CBS 110217</strain>
    </source>
</reference>
<comment type="caution">
    <text evidence="2">The sequence shown here is derived from an EMBL/GenBank/DDBJ whole genome shotgun (WGS) entry which is preliminary data.</text>
</comment>
<dbReference type="EMBL" id="ML978158">
    <property type="protein sequence ID" value="KAF2035248.1"/>
    <property type="molecule type" value="Genomic_DNA"/>
</dbReference>
<evidence type="ECO:0000313" key="2">
    <source>
        <dbReference type="EMBL" id="KAF2035248.1"/>
    </source>
</evidence>
<evidence type="ECO:0000313" key="3">
    <source>
        <dbReference type="Proteomes" id="UP000799777"/>
    </source>
</evidence>
<gene>
    <name evidence="2" type="ORF">EK21DRAFT_107371</name>
</gene>
<feature type="compositionally biased region" description="Basic and acidic residues" evidence="1">
    <location>
        <begin position="1"/>
        <end position="19"/>
    </location>
</feature>
<name>A0A9P4HIY4_9PLEO</name>
<evidence type="ECO:0000256" key="1">
    <source>
        <dbReference type="SAM" id="MobiDB-lite"/>
    </source>
</evidence>
<protein>
    <submittedName>
        <fullName evidence="2">Uncharacterized protein</fullName>
    </submittedName>
</protein>
<dbReference type="AlphaFoldDB" id="A0A9P4HIY4"/>
<dbReference type="OrthoDB" id="3559580at2759"/>
<organism evidence="2 3">
    <name type="scientific">Setomelanomma holmii</name>
    <dbReference type="NCBI Taxonomy" id="210430"/>
    <lineage>
        <taxon>Eukaryota</taxon>
        <taxon>Fungi</taxon>
        <taxon>Dikarya</taxon>
        <taxon>Ascomycota</taxon>
        <taxon>Pezizomycotina</taxon>
        <taxon>Dothideomycetes</taxon>
        <taxon>Pleosporomycetidae</taxon>
        <taxon>Pleosporales</taxon>
        <taxon>Pleosporineae</taxon>
        <taxon>Phaeosphaeriaceae</taxon>
        <taxon>Setomelanomma</taxon>
    </lineage>
</organism>
<sequence>MPDHEEIPESERDKADVSRSKTPNQRIKYYEKDDEVSMKVTKPNGKGGSLSAWCDFTIANFREKGDGWEYQLYDAKGSLYNGGDWYDEGDLDDR</sequence>
<proteinExistence type="predicted"/>
<accession>A0A9P4HIY4</accession>
<keyword evidence="3" id="KW-1185">Reference proteome</keyword>
<feature type="region of interest" description="Disordered" evidence="1">
    <location>
        <begin position="1"/>
        <end position="28"/>
    </location>
</feature>
<dbReference type="Proteomes" id="UP000799777">
    <property type="component" value="Unassembled WGS sequence"/>
</dbReference>